<keyword evidence="5" id="KW-1185">Reference proteome</keyword>
<evidence type="ECO:0000256" key="1">
    <source>
        <dbReference type="ARBA" id="ARBA00001946"/>
    </source>
</evidence>
<dbReference type="GO" id="GO:0047631">
    <property type="term" value="F:ADP-ribose diphosphatase activity"/>
    <property type="evidence" value="ECO:0007669"/>
    <property type="project" value="UniProtKB-EC"/>
</dbReference>
<dbReference type="InterPro" id="IPR000086">
    <property type="entry name" value="NUDIX_hydrolase_dom"/>
</dbReference>
<dbReference type="Proteomes" id="UP000547510">
    <property type="component" value="Unassembled WGS sequence"/>
</dbReference>
<dbReference type="InterPro" id="IPR015797">
    <property type="entry name" value="NUDIX_hydrolase-like_dom_sf"/>
</dbReference>
<dbReference type="EMBL" id="JACHJN010000011">
    <property type="protein sequence ID" value="MBB5959587.1"/>
    <property type="molecule type" value="Genomic_DNA"/>
</dbReference>
<dbReference type="Pfam" id="PF00293">
    <property type="entry name" value="NUDIX"/>
    <property type="match status" value="1"/>
</dbReference>
<reference evidence="4 5" key="1">
    <citation type="submission" date="2020-08" db="EMBL/GenBank/DDBJ databases">
        <title>Genomic Encyclopedia of Type Strains, Phase III (KMG-III): the genomes of soil and plant-associated and newly described type strains.</title>
        <authorList>
            <person name="Whitman W."/>
        </authorList>
    </citation>
    <scope>NUCLEOTIDE SEQUENCE [LARGE SCALE GENOMIC DNA]</scope>
    <source>
        <strain evidence="4 5">CECT 8640</strain>
    </source>
</reference>
<dbReference type="SUPFAM" id="SSF55811">
    <property type="entry name" value="Nudix"/>
    <property type="match status" value="1"/>
</dbReference>
<dbReference type="PANTHER" id="PTHR11839">
    <property type="entry name" value="UDP/ADP-SUGAR PYROPHOSPHATASE"/>
    <property type="match status" value="1"/>
</dbReference>
<protein>
    <submittedName>
        <fullName evidence="4">ADP-ribose pyrophosphatase</fullName>
        <ecNumber evidence="4">3.6.1.13</ecNumber>
    </submittedName>
</protein>
<evidence type="ECO:0000313" key="5">
    <source>
        <dbReference type="Proteomes" id="UP000547510"/>
    </source>
</evidence>
<dbReference type="PROSITE" id="PS51462">
    <property type="entry name" value="NUDIX"/>
    <property type="match status" value="1"/>
</dbReference>
<proteinExistence type="predicted"/>
<gene>
    <name evidence="4" type="ORF">FHS29_006208</name>
</gene>
<keyword evidence="2 4" id="KW-0378">Hydrolase</keyword>
<name>A0A841CU81_9PSEU</name>
<accession>A0A841CU81</accession>
<dbReference type="AlphaFoldDB" id="A0A841CU81"/>
<dbReference type="GO" id="GO:0006753">
    <property type="term" value="P:nucleoside phosphate metabolic process"/>
    <property type="evidence" value="ECO:0007669"/>
    <property type="project" value="TreeGrafter"/>
</dbReference>
<comment type="cofactor">
    <cofactor evidence="1">
        <name>Mg(2+)</name>
        <dbReference type="ChEBI" id="CHEBI:18420"/>
    </cofactor>
</comment>
<evidence type="ECO:0000256" key="2">
    <source>
        <dbReference type="ARBA" id="ARBA00022801"/>
    </source>
</evidence>
<evidence type="ECO:0000313" key="4">
    <source>
        <dbReference type="EMBL" id="MBB5959587.1"/>
    </source>
</evidence>
<dbReference type="EC" id="3.6.1.13" evidence="4"/>
<organism evidence="4 5">
    <name type="scientific">Saccharothrix tamanrassetensis</name>
    <dbReference type="NCBI Taxonomy" id="1051531"/>
    <lineage>
        <taxon>Bacteria</taxon>
        <taxon>Bacillati</taxon>
        <taxon>Actinomycetota</taxon>
        <taxon>Actinomycetes</taxon>
        <taxon>Pseudonocardiales</taxon>
        <taxon>Pseudonocardiaceae</taxon>
        <taxon>Saccharothrix</taxon>
    </lineage>
</organism>
<dbReference type="RefSeq" id="WP_184696596.1">
    <property type="nucleotide sequence ID" value="NZ_JACHJN010000011.1"/>
</dbReference>
<comment type="caution">
    <text evidence="4">The sequence shown here is derived from an EMBL/GenBank/DDBJ whole genome shotgun (WGS) entry which is preliminary data.</text>
</comment>
<evidence type="ECO:0000259" key="3">
    <source>
        <dbReference type="PROSITE" id="PS51462"/>
    </source>
</evidence>
<dbReference type="PANTHER" id="PTHR11839:SF18">
    <property type="entry name" value="NUDIX HYDROLASE DOMAIN-CONTAINING PROTEIN"/>
    <property type="match status" value="1"/>
</dbReference>
<dbReference type="GO" id="GO:0019693">
    <property type="term" value="P:ribose phosphate metabolic process"/>
    <property type="evidence" value="ECO:0007669"/>
    <property type="project" value="TreeGrafter"/>
</dbReference>
<dbReference type="Gene3D" id="3.90.79.10">
    <property type="entry name" value="Nucleoside Triphosphate Pyrophosphohydrolase"/>
    <property type="match status" value="1"/>
</dbReference>
<sequence length="185" mass="20976">MEAVQPEVWRRLGSRQVYTSPWFEVHEDPVIRPDGQEDVYHHVVTPGSVTMVVMDEDRVLVTRQWIYTHNGAQWRLPAGAIDRDDADPQAAAVRELREETGLRAERWEELGAVQGTDSLTNHVDHVFLATELRQGRARPEAGEGDLELHWLTFAEALALVTAREMRHAGSAYGLLSLGLRRTGRY</sequence>
<feature type="domain" description="Nudix hydrolase" evidence="3">
    <location>
        <begin position="39"/>
        <end position="173"/>
    </location>
</feature>
<dbReference type="GO" id="GO:0005829">
    <property type="term" value="C:cytosol"/>
    <property type="evidence" value="ECO:0007669"/>
    <property type="project" value="TreeGrafter"/>
</dbReference>